<dbReference type="PANTHER" id="PTHR46680:SF3">
    <property type="entry name" value="NF-KAPPA-B INHIBITOR CACTUS"/>
    <property type="match status" value="1"/>
</dbReference>
<dbReference type="InterPro" id="IPR036770">
    <property type="entry name" value="Ankyrin_rpt-contain_sf"/>
</dbReference>
<keyword evidence="2 3" id="KW-0040">ANK repeat</keyword>
<dbReference type="Pfam" id="PF12796">
    <property type="entry name" value="Ank_2"/>
    <property type="match status" value="1"/>
</dbReference>
<protein>
    <submittedName>
        <fullName evidence="4">Uncharacterized protein</fullName>
    </submittedName>
</protein>
<evidence type="ECO:0000256" key="2">
    <source>
        <dbReference type="ARBA" id="ARBA00023043"/>
    </source>
</evidence>
<organism evidence="4">
    <name type="scientific">Octopus bimaculoides</name>
    <name type="common">California two-spotted octopus</name>
    <dbReference type="NCBI Taxonomy" id="37653"/>
    <lineage>
        <taxon>Eukaryota</taxon>
        <taxon>Metazoa</taxon>
        <taxon>Spiralia</taxon>
        <taxon>Lophotrochozoa</taxon>
        <taxon>Mollusca</taxon>
        <taxon>Cephalopoda</taxon>
        <taxon>Coleoidea</taxon>
        <taxon>Octopodiformes</taxon>
        <taxon>Octopoda</taxon>
        <taxon>Incirrata</taxon>
        <taxon>Octopodidae</taxon>
        <taxon>Octopus</taxon>
    </lineage>
</organism>
<keyword evidence="1" id="KW-0677">Repeat</keyword>
<evidence type="ECO:0000256" key="1">
    <source>
        <dbReference type="ARBA" id="ARBA00022737"/>
    </source>
</evidence>
<gene>
    <name evidence="4" type="ORF">OCBIM_22025721mg</name>
</gene>
<dbReference type="GO" id="GO:0051059">
    <property type="term" value="F:NF-kappaB binding"/>
    <property type="evidence" value="ECO:0007669"/>
    <property type="project" value="TreeGrafter"/>
</dbReference>
<dbReference type="KEGG" id="obi:106873926"/>
<dbReference type="OrthoDB" id="20727at2759"/>
<dbReference type="STRING" id="37653.A0A0L8GZV8"/>
<dbReference type="PROSITE" id="PS50297">
    <property type="entry name" value="ANK_REP_REGION"/>
    <property type="match status" value="3"/>
</dbReference>
<dbReference type="PRINTS" id="PR01415">
    <property type="entry name" value="ANKYRIN"/>
</dbReference>
<dbReference type="OMA" id="ASINMRD"/>
<dbReference type="InterPro" id="IPR002110">
    <property type="entry name" value="Ankyrin_rpt"/>
</dbReference>
<dbReference type="GO" id="GO:0071356">
    <property type="term" value="P:cellular response to tumor necrosis factor"/>
    <property type="evidence" value="ECO:0007669"/>
    <property type="project" value="TreeGrafter"/>
</dbReference>
<feature type="repeat" description="ANK" evidence="3">
    <location>
        <begin position="165"/>
        <end position="197"/>
    </location>
</feature>
<dbReference type="GO" id="GO:0005829">
    <property type="term" value="C:cytosol"/>
    <property type="evidence" value="ECO:0007669"/>
    <property type="project" value="TreeGrafter"/>
</dbReference>
<dbReference type="SUPFAM" id="SSF48403">
    <property type="entry name" value="Ankyrin repeat"/>
    <property type="match status" value="1"/>
</dbReference>
<evidence type="ECO:0000313" key="4">
    <source>
        <dbReference type="EMBL" id="KOF82090.1"/>
    </source>
</evidence>
<dbReference type="Gene3D" id="1.25.40.20">
    <property type="entry name" value="Ankyrin repeat-containing domain"/>
    <property type="match status" value="1"/>
</dbReference>
<feature type="repeat" description="ANK" evidence="3">
    <location>
        <begin position="198"/>
        <end position="219"/>
    </location>
</feature>
<accession>A0A0L8GZV8</accession>
<reference evidence="4" key="1">
    <citation type="submission" date="2015-07" db="EMBL/GenBank/DDBJ databases">
        <title>MeaNS - Measles Nucleotide Surveillance Program.</title>
        <authorList>
            <person name="Tran T."/>
            <person name="Druce J."/>
        </authorList>
    </citation>
    <scope>NUCLEOTIDE SEQUENCE</scope>
    <source>
        <strain evidence="4">UCB-OBI-ISO-001</strain>
        <tissue evidence="4">Gonad</tissue>
    </source>
</reference>
<sequence>MDCAEVELRDDILRLERNFKKINVDSQSFDSAYCSNYSASSSGSVDIEERPSSGNSCNEFPKSDLAAIPETGDCKEFIQASVCKPTSEAKPPSSISTSSTIIAHDEQDDGFFTQSNVDDLYNQDEDGDSVLHMAIIECDANLAEYYIINVRMSSCSYLLDLQNNLFQTPLHLAVVTKQYNIVDLLVRNGASVDIRDNNGNTPLHVACRDGDFECVKMLLGAKNIKKSLNMLNYDGLTSLHLAALRKPYPTVSILLYAGANINTQDGKSGRTILHYAVESNDKILVYQLFKYPELNINAVTFGGVTAYCLADDQNNELMKNILRTNGASLFHRDSSSEDSDDEMFLSGDVHMDYQPS</sequence>
<feature type="repeat" description="ANK" evidence="3">
    <location>
        <begin position="234"/>
        <end position="266"/>
    </location>
</feature>
<dbReference type="InterPro" id="IPR051070">
    <property type="entry name" value="NF-kappa-B_inhibitor"/>
</dbReference>
<proteinExistence type="predicted"/>
<dbReference type="AlphaFoldDB" id="A0A0L8GZV8"/>
<evidence type="ECO:0000256" key="3">
    <source>
        <dbReference type="PROSITE-ProRule" id="PRU00023"/>
    </source>
</evidence>
<dbReference type="PANTHER" id="PTHR46680">
    <property type="entry name" value="NF-KAPPA-B INHIBITOR ALPHA"/>
    <property type="match status" value="1"/>
</dbReference>
<name>A0A0L8GZV8_OCTBM</name>
<dbReference type="EMBL" id="KQ419887">
    <property type="protein sequence ID" value="KOF82090.1"/>
    <property type="molecule type" value="Genomic_DNA"/>
</dbReference>
<dbReference type="PROSITE" id="PS50088">
    <property type="entry name" value="ANK_REPEAT"/>
    <property type="match status" value="3"/>
</dbReference>
<dbReference type="SMART" id="SM00248">
    <property type="entry name" value="ANK"/>
    <property type="match status" value="5"/>
</dbReference>